<feature type="domain" description="HTH marR-type" evidence="2">
    <location>
        <begin position="29"/>
        <end position="161"/>
    </location>
</feature>
<dbReference type="Pfam" id="PF12802">
    <property type="entry name" value="MarR_2"/>
    <property type="match status" value="1"/>
</dbReference>
<comment type="caution">
    <text evidence="3">The sequence shown here is derived from an EMBL/GenBank/DDBJ whole genome shotgun (WGS) entry which is preliminary data.</text>
</comment>
<sequence>MEQTSTRRERKSASPATSEKPALRHNKLDDNVGYQLRWAYVAVRRHFEDAMARLDLTQKQTGVLWLIDANPAVSQIALANELGMDRASMMAIVDRLEERGLIVRKRSAEDGRRQELYVTAKGRKVLAQAKTAIHEHEKWMSSKFNKAELAAFMEGLRRFTR</sequence>
<reference evidence="3 4" key="1">
    <citation type="submission" date="2020-03" db="EMBL/GenBank/DDBJ databases">
        <title>Genomic Encyclopedia of Type Strains, Phase IV (KMG-IV): sequencing the most valuable type-strain genomes for metagenomic binning, comparative biology and taxonomic classification.</title>
        <authorList>
            <person name="Goeker M."/>
        </authorList>
    </citation>
    <scope>NUCLEOTIDE SEQUENCE [LARGE SCALE GENOMIC DNA]</scope>
    <source>
        <strain evidence="3 4">DSM 19867</strain>
    </source>
</reference>
<organism evidence="3 4">
    <name type="scientific">Rhizomicrobium palustre</name>
    <dbReference type="NCBI Taxonomy" id="189966"/>
    <lineage>
        <taxon>Bacteria</taxon>
        <taxon>Pseudomonadati</taxon>
        <taxon>Pseudomonadota</taxon>
        <taxon>Alphaproteobacteria</taxon>
        <taxon>Micropepsales</taxon>
        <taxon>Micropepsaceae</taxon>
        <taxon>Rhizomicrobium</taxon>
    </lineage>
</organism>
<protein>
    <submittedName>
        <fullName evidence="3">DNA-binding MarR family transcriptional regulator</fullName>
    </submittedName>
</protein>
<dbReference type="PRINTS" id="PR00598">
    <property type="entry name" value="HTHMARR"/>
</dbReference>
<dbReference type="InterPro" id="IPR039422">
    <property type="entry name" value="MarR/SlyA-like"/>
</dbReference>
<dbReference type="GO" id="GO:0006950">
    <property type="term" value="P:response to stress"/>
    <property type="evidence" value="ECO:0007669"/>
    <property type="project" value="TreeGrafter"/>
</dbReference>
<evidence type="ECO:0000313" key="4">
    <source>
        <dbReference type="Proteomes" id="UP000570514"/>
    </source>
</evidence>
<evidence type="ECO:0000259" key="2">
    <source>
        <dbReference type="PROSITE" id="PS50995"/>
    </source>
</evidence>
<proteinExistence type="predicted"/>
<dbReference type="SMART" id="SM00347">
    <property type="entry name" value="HTH_MARR"/>
    <property type="match status" value="1"/>
</dbReference>
<dbReference type="Proteomes" id="UP000570514">
    <property type="component" value="Unassembled WGS sequence"/>
</dbReference>
<dbReference type="AlphaFoldDB" id="A0A846N3R1"/>
<dbReference type="GO" id="GO:0003677">
    <property type="term" value="F:DNA binding"/>
    <property type="evidence" value="ECO:0007669"/>
    <property type="project" value="UniProtKB-KW"/>
</dbReference>
<feature type="region of interest" description="Disordered" evidence="1">
    <location>
        <begin position="1"/>
        <end position="26"/>
    </location>
</feature>
<dbReference type="PANTHER" id="PTHR33164">
    <property type="entry name" value="TRANSCRIPTIONAL REGULATOR, MARR FAMILY"/>
    <property type="match status" value="1"/>
</dbReference>
<dbReference type="InterPro" id="IPR036388">
    <property type="entry name" value="WH-like_DNA-bd_sf"/>
</dbReference>
<gene>
    <name evidence="3" type="ORF">FHS83_003170</name>
</gene>
<evidence type="ECO:0000313" key="3">
    <source>
        <dbReference type="EMBL" id="NIK89852.1"/>
    </source>
</evidence>
<dbReference type="PANTHER" id="PTHR33164:SF89">
    <property type="entry name" value="MARR FAMILY REGULATORY PROTEIN"/>
    <property type="match status" value="1"/>
</dbReference>
<keyword evidence="4" id="KW-1185">Reference proteome</keyword>
<evidence type="ECO:0000256" key="1">
    <source>
        <dbReference type="SAM" id="MobiDB-lite"/>
    </source>
</evidence>
<dbReference type="SUPFAM" id="SSF46785">
    <property type="entry name" value="Winged helix' DNA-binding domain"/>
    <property type="match status" value="1"/>
</dbReference>
<dbReference type="RefSeq" id="WP_167083906.1">
    <property type="nucleotide sequence ID" value="NZ_BAAADC010000001.1"/>
</dbReference>
<dbReference type="EMBL" id="JAASRM010000001">
    <property type="protein sequence ID" value="NIK89852.1"/>
    <property type="molecule type" value="Genomic_DNA"/>
</dbReference>
<name>A0A846N3R1_9PROT</name>
<dbReference type="PROSITE" id="PS50995">
    <property type="entry name" value="HTH_MARR_2"/>
    <property type="match status" value="1"/>
</dbReference>
<keyword evidence="3" id="KW-0238">DNA-binding</keyword>
<dbReference type="InterPro" id="IPR036390">
    <property type="entry name" value="WH_DNA-bd_sf"/>
</dbReference>
<dbReference type="GO" id="GO:0003700">
    <property type="term" value="F:DNA-binding transcription factor activity"/>
    <property type="evidence" value="ECO:0007669"/>
    <property type="project" value="InterPro"/>
</dbReference>
<accession>A0A846N3R1</accession>
<dbReference type="Gene3D" id="1.10.10.10">
    <property type="entry name" value="Winged helix-like DNA-binding domain superfamily/Winged helix DNA-binding domain"/>
    <property type="match status" value="1"/>
</dbReference>
<dbReference type="InterPro" id="IPR000835">
    <property type="entry name" value="HTH_MarR-typ"/>
</dbReference>